<evidence type="ECO:0000256" key="1">
    <source>
        <dbReference type="ARBA" id="ARBA00023242"/>
    </source>
</evidence>
<dbReference type="CDD" id="cd12148">
    <property type="entry name" value="fungal_TF_MHR"/>
    <property type="match status" value="1"/>
</dbReference>
<comment type="caution">
    <text evidence="2">The sequence shown here is derived from an EMBL/GenBank/DDBJ whole genome shotgun (WGS) entry which is preliminary data.</text>
</comment>
<dbReference type="PANTHER" id="PTHR46910:SF5">
    <property type="entry name" value="ZN(II)2CYS6 TRANSCRIPTION FACTOR (EUROFUNG)"/>
    <property type="match status" value="1"/>
</dbReference>
<proteinExistence type="predicted"/>
<dbReference type="GeneID" id="70180398"/>
<dbReference type="CDD" id="cd00067">
    <property type="entry name" value="GAL4"/>
    <property type="match status" value="1"/>
</dbReference>
<dbReference type="GO" id="GO:0008270">
    <property type="term" value="F:zinc ion binding"/>
    <property type="evidence" value="ECO:0007669"/>
    <property type="project" value="InterPro"/>
</dbReference>
<protein>
    <recommendedName>
        <fullName evidence="4">Transcription factor domain-containing protein</fullName>
    </recommendedName>
</protein>
<dbReference type="PANTHER" id="PTHR46910">
    <property type="entry name" value="TRANSCRIPTION FACTOR PDR1"/>
    <property type="match status" value="1"/>
</dbReference>
<reference evidence="2" key="1">
    <citation type="journal article" date="2021" name="Nat. Commun.">
        <title>Genetic determinants of endophytism in the Arabidopsis root mycobiome.</title>
        <authorList>
            <person name="Mesny F."/>
            <person name="Miyauchi S."/>
            <person name="Thiergart T."/>
            <person name="Pickel B."/>
            <person name="Atanasova L."/>
            <person name="Karlsson M."/>
            <person name="Huettel B."/>
            <person name="Barry K.W."/>
            <person name="Haridas S."/>
            <person name="Chen C."/>
            <person name="Bauer D."/>
            <person name="Andreopoulos W."/>
            <person name="Pangilinan J."/>
            <person name="LaButti K."/>
            <person name="Riley R."/>
            <person name="Lipzen A."/>
            <person name="Clum A."/>
            <person name="Drula E."/>
            <person name="Henrissat B."/>
            <person name="Kohler A."/>
            <person name="Grigoriev I.V."/>
            <person name="Martin F.M."/>
            <person name="Hacquard S."/>
        </authorList>
    </citation>
    <scope>NUCLEOTIDE SEQUENCE</scope>
    <source>
        <strain evidence="2">MPI-CAGE-CH-0230</strain>
    </source>
</reference>
<dbReference type="EMBL" id="JAGTJQ010000012">
    <property type="protein sequence ID" value="KAH7016147.1"/>
    <property type="molecule type" value="Genomic_DNA"/>
</dbReference>
<keyword evidence="3" id="KW-1185">Reference proteome</keyword>
<gene>
    <name evidence="2" type="ORF">B0I36DRAFT_255025</name>
</gene>
<evidence type="ECO:0000313" key="3">
    <source>
        <dbReference type="Proteomes" id="UP000756346"/>
    </source>
</evidence>
<evidence type="ECO:0008006" key="4">
    <source>
        <dbReference type="Google" id="ProtNLM"/>
    </source>
</evidence>
<dbReference type="AlphaFoldDB" id="A0A9P9BGL0"/>
<dbReference type="RefSeq" id="XP_046005771.1">
    <property type="nucleotide sequence ID" value="XM_046150852.1"/>
</dbReference>
<dbReference type="InterPro" id="IPR001138">
    <property type="entry name" value="Zn2Cys6_DnaBD"/>
</dbReference>
<dbReference type="GO" id="GO:0000981">
    <property type="term" value="F:DNA-binding transcription factor activity, RNA polymerase II-specific"/>
    <property type="evidence" value="ECO:0007669"/>
    <property type="project" value="InterPro"/>
</dbReference>
<evidence type="ECO:0000313" key="2">
    <source>
        <dbReference type="EMBL" id="KAH7016147.1"/>
    </source>
</evidence>
<name>A0A9P9BGL0_9PEZI</name>
<dbReference type="OrthoDB" id="103819at2759"/>
<dbReference type="Proteomes" id="UP000756346">
    <property type="component" value="Unassembled WGS sequence"/>
</dbReference>
<accession>A0A9P9BGL0</accession>
<dbReference type="InterPro" id="IPR050987">
    <property type="entry name" value="AtrR-like"/>
</dbReference>
<keyword evidence="1" id="KW-0539">Nucleus</keyword>
<sequence>MESRGDIVSGPPKDRLAIARRSIGCDRASPCSNCNSARLDCTHSTIASKTTTNPKQRVLISAHYEQKIDGIARAIDNINLLLRGLDVSPNIKQPDNSSFVNHPARFDLVKPLTGSIPVSASVSEPQWNYSAHIIDLVKAVVEGSGARYDSSKGGEIISSLRRLLQTLECSAPPPRLTVPAVDLAKHYANSPLPPLEAAVAVLRWAKSHEGHIKTTWISRILPLEMFAEICRKVYFAVEDYDDVDFILANGYLYYMFSEHVIVSGLNKNREYYTLCRENFHNAFSRLPLLLSPSMKVVAALTLGTLGYHRSHPPRGDNESLLATQRRLFWTVYRFEKGLSLRLGRSSTIRDADITLPIDQTRPTRLGRIQGQVYEQLYSPAGLSQPDNAERGRMAEALAKELREVVNETRSEVADAISQSSDRQADTLRVLFLKFDLVCESALLALILRAIPPAWPSQSDGDSDDCVAVAREVLDMHQQCMIGIRGCTNDPFLIVRYMNWAILYTPFVPFNILFTRAVHFSDLADLARLDRFAASLLPDGSPPDSITHPYRLYQLLCEAARLYIEANMSSSTSLHISPDLTHGVSESRGGFNLTRFGVEVGTAGNDPVGPDGPQNYGLSDWYLENQQLMTLLDEDTMFWPST</sequence>
<organism evidence="2 3">
    <name type="scientific">Microdochium trichocladiopsis</name>
    <dbReference type="NCBI Taxonomy" id="1682393"/>
    <lineage>
        <taxon>Eukaryota</taxon>
        <taxon>Fungi</taxon>
        <taxon>Dikarya</taxon>
        <taxon>Ascomycota</taxon>
        <taxon>Pezizomycotina</taxon>
        <taxon>Sordariomycetes</taxon>
        <taxon>Xylariomycetidae</taxon>
        <taxon>Xylariales</taxon>
        <taxon>Microdochiaceae</taxon>
        <taxon>Microdochium</taxon>
    </lineage>
</organism>